<dbReference type="PANTHER" id="PTHR23199">
    <property type="entry name" value="NEUROTROPHIN 1-RELATED"/>
    <property type="match status" value="1"/>
</dbReference>
<dbReference type="GO" id="GO:0005615">
    <property type="term" value="C:extracellular space"/>
    <property type="evidence" value="ECO:0007669"/>
    <property type="project" value="UniProtKB-ARBA"/>
</dbReference>
<keyword evidence="2" id="KW-1015">Disulfide bond</keyword>
<dbReference type="Proteomes" id="UP000770661">
    <property type="component" value="Unassembled WGS sequence"/>
</dbReference>
<dbReference type="PANTHER" id="PTHR23199:SF12">
    <property type="entry name" value="NEUROTROPHIN 1-RELATED"/>
    <property type="match status" value="1"/>
</dbReference>
<evidence type="ECO:0000256" key="1">
    <source>
        <dbReference type="ARBA" id="ARBA00022729"/>
    </source>
</evidence>
<feature type="region of interest" description="Disordered" evidence="4">
    <location>
        <begin position="242"/>
        <end position="279"/>
    </location>
</feature>
<dbReference type="GO" id="GO:0008083">
    <property type="term" value="F:growth factor activity"/>
    <property type="evidence" value="ECO:0007669"/>
    <property type="project" value="TreeGrafter"/>
</dbReference>
<dbReference type="GO" id="GO:0005121">
    <property type="term" value="F:Toll binding"/>
    <property type="evidence" value="ECO:0007669"/>
    <property type="project" value="TreeGrafter"/>
</dbReference>
<keyword evidence="3" id="KW-0325">Glycoprotein</keyword>
<evidence type="ECO:0000256" key="4">
    <source>
        <dbReference type="SAM" id="MobiDB-lite"/>
    </source>
</evidence>
<dbReference type="SUPFAM" id="SSF57501">
    <property type="entry name" value="Cystine-knot cytokines"/>
    <property type="match status" value="1"/>
</dbReference>
<name>A0A8J4YEY3_CHIOP</name>
<dbReference type="Pfam" id="PF16077">
    <property type="entry name" value="Spaetzle"/>
    <property type="match status" value="1"/>
</dbReference>
<gene>
    <name evidence="6" type="primary">spz</name>
    <name evidence="6" type="ORF">GWK47_000578</name>
</gene>
<protein>
    <submittedName>
        <fullName evidence="6">Protein spaetzle</fullName>
    </submittedName>
</protein>
<sequence length="303" mass="33213">MAGPGGSLEGCDGWPSPVVAQVVVAAVAVALWGGGGGGGALQVAAQRSSAPVVFNDELPLLVSKTMPSCVNKTKEGDTMCEMDPEYNDEIKRLVYIFLERDRGVSNLINNPILRNLLIDVEPIARVDTRLGGVSERPICSAQETLIYPKRAKTSRDDWVFVLNQEGVQQALRVEKCISDGETCSIGMVLPGGATATCRQKYVYRRMLVLGTNKIEPEEVLMPSCCVCYTTYDDLILRTGRNRTRSQSPFAPSPPVAPASPAQPMTLAVPPQAEPTARPFKPMNVNFERVVRSHRRFIRFPHYH</sequence>
<evidence type="ECO:0000313" key="7">
    <source>
        <dbReference type="Proteomes" id="UP000770661"/>
    </source>
</evidence>
<dbReference type="InterPro" id="IPR032104">
    <property type="entry name" value="Spaetzle"/>
</dbReference>
<feature type="domain" description="Spaetzle" evidence="5">
    <location>
        <begin position="137"/>
        <end position="228"/>
    </location>
</feature>
<dbReference type="InterPro" id="IPR052444">
    <property type="entry name" value="Spz/Toll_ligand-like"/>
</dbReference>
<keyword evidence="7" id="KW-1185">Reference proteome</keyword>
<organism evidence="6 7">
    <name type="scientific">Chionoecetes opilio</name>
    <name type="common">Atlantic snow crab</name>
    <name type="synonym">Cancer opilio</name>
    <dbReference type="NCBI Taxonomy" id="41210"/>
    <lineage>
        <taxon>Eukaryota</taxon>
        <taxon>Metazoa</taxon>
        <taxon>Ecdysozoa</taxon>
        <taxon>Arthropoda</taxon>
        <taxon>Crustacea</taxon>
        <taxon>Multicrustacea</taxon>
        <taxon>Malacostraca</taxon>
        <taxon>Eumalacostraca</taxon>
        <taxon>Eucarida</taxon>
        <taxon>Decapoda</taxon>
        <taxon>Pleocyemata</taxon>
        <taxon>Brachyura</taxon>
        <taxon>Eubrachyura</taxon>
        <taxon>Majoidea</taxon>
        <taxon>Majidae</taxon>
        <taxon>Chionoecetes</taxon>
    </lineage>
</organism>
<evidence type="ECO:0000256" key="2">
    <source>
        <dbReference type="ARBA" id="ARBA00023157"/>
    </source>
</evidence>
<keyword evidence="1" id="KW-0732">Signal</keyword>
<dbReference type="Gene3D" id="2.10.90.10">
    <property type="entry name" value="Cystine-knot cytokines"/>
    <property type="match status" value="1"/>
</dbReference>
<dbReference type="GO" id="GO:0021556">
    <property type="term" value="P:central nervous system formation"/>
    <property type="evidence" value="ECO:0007669"/>
    <property type="project" value="TreeGrafter"/>
</dbReference>
<evidence type="ECO:0000259" key="5">
    <source>
        <dbReference type="Pfam" id="PF16077"/>
    </source>
</evidence>
<evidence type="ECO:0000313" key="6">
    <source>
        <dbReference type="EMBL" id="KAG0722421.1"/>
    </source>
</evidence>
<dbReference type="GO" id="GO:0045087">
    <property type="term" value="P:innate immune response"/>
    <property type="evidence" value="ECO:0007669"/>
    <property type="project" value="TreeGrafter"/>
</dbReference>
<reference evidence="6" key="1">
    <citation type="submission" date="2020-07" db="EMBL/GenBank/DDBJ databases">
        <title>The High-quality genome of the commercially important snow crab, Chionoecetes opilio.</title>
        <authorList>
            <person name="Jeong J.-H."/>
            <person name="Ryu S."/>
        </authorList>
    </citation>
    <scope>NUCLEOTIDE SEQUENCE</scope>
    <source>
        <strain evidence="6">MADBK_172401_WGS</strain>
        <tissue evidence="6">Digestive gland</tissue>
    </source>
</reference>
<proteinExistence type="predicted"/>
<dbReference type="EMBL" id="JACEEZ010009558">
    <property type="protein sequence ID" value="KAG0722421.1"/>
    <property type="molecule type" value="Genomic_DNA"/>
</dbReference>
<dbReference type="InterPro" id="IPR029034">
    <property type="entry name" value="Cystine-knot_cytokine"/>
</dbReference>
<evidence type="ECO:0000256" key="3">
    <source>
        <dbReference type="ARBA" id="ARBA00023180"/>
    </source>
</evidence>
<accession>A0A8J4YEY3</accession>
<comment type="caution">
    <text evidence="6">The sequence shown here is derived from an EMBL/GenBank/DDBJ whole genome shotgun (WGS) entry which is preliminary data.</text>
</comment>
<dbReference type="AlphaFoldDB" id="A0A8J4YEY3"/>
<dbReference type="OrthoDB" id="6359065at2759"/>